<name>A0ABS4T2A1_9MICC</name>
<dbReference type="EMBL" id="JAGINX010000001">
    <property type="protein sequence ID" value="MBP2317396.1"/>
    <property type="molecule type" value="Genomic_DNA"/>
</dbReference>
<feature type="compositionally biased region" description="Low complexity" evidence="1">
    <location>
        <begin position="46"/>
        <end position="65"/>
    </location>
</feature>
<feature type="region of interest" description="Disordered" evidence="1">
    <location>
        <begin position="36"/>
        <end position="73"/>
    </location>
</feature>
<evidence type="ECO:0000256" key="1">
    <source>
        <dbReference type="SAM" id="MobiDB-lite"/>
    </source>
</evidence>
<gene>
    <name evidence="2" type="ORF">JOF45_000415</name>
</gene>
<sequence>MAYVPYTWADGEEGGTPITAERLNSLEQGIAEVELLEGPEGPEGPQGPQGEAGPAGSDGSDGSDGFPTEAQWDDLVARVAALESADAEG</sequence>
<protein>
    <recommendedName>
        <fullName evidence="4">Collagen-like protein</fullName>
    </recommendedName>
</protein>
<organism evidence="2 3">
    <name type="scientific">Nesterenkonia lacusekhoensis</name>
    <dbReference type="NCBI Taxonomy" id="150832"/>
    <lineage>
        <taxon>Bacteria</taxon>
        <taxon>Bacillati</taxon>
        <taxon>Actinomycetota</taxon>
        <taxon>Actinomycetes</taxon>
        <taxon>Micrococcales</taxon>
        <taxon>Micrococcaceae</taxon>
        <taxon>Nesterenkonia</taxon>
    </lineage>
</organism>
<comment type="caution">
    <text evidence="2">The sequence shown here is derived from an EMBL/GenBank/DDBJ whole genome shotgun (WGS) entry which is preliminary data.</text>
</comment>
<evidence type="ECO:0000313" key="3">
    <source>
        <dbReference type="Proteomes" id="UP001519331"/>
    </source>
</evidence>
<reference evidence="2 3" key="1">
    <citation type="submission" date="2021-03" db="EMBL/GenBank/DDBJ databases">
        <title>Sequencing the genomes of 1000 actinobacteria strains.</title>
        <authorList>
            <person name="Klenk H.-P."/>
        </authorList>
    </citation>
    <scope>NUCLEOTIDE SEQUENCE [LARGE SCALE GENOMIC DNA]</scope>
    <source>
        <strain evidence="2 3">DSM 12544</strain>
    </source>
</reference>
<proteinExistence type="predicted"/>
<accession>A0ABS4T2A1</accession>
<dbReference type="Proteomes" id="UP001519331">
    <property type="component" value="Unassembled WGS sequence"/>
</dbReference>
<evidence type="ECO:0000313" key="2">
    <source>
        <dbReference type="EMBL" id="MBP2317396.1"/>
    </source>
</evidence>
<dbReference type="Gene3D" id="1.20.5.320">
    <property type="entry name" value="6-Phosphogluconate Dehydrogenase, domain 3"/>
    <property type="match status" value="1"/>
</dbReference>
<keyword evidence="3" id="KW-1185">Reference proteome</keyword>
<evidence type="ECO:0008006" key="4">
    <source>
        <dbReference type="Google" id="ProtNLM"/>
    </source>
</evidence>